<accession>A0A2W5B2A4</accession>
<reference evidence="3 4" key="1">
    <citation type="submission" date="2017-11" db="EMBL/GenBank/DDBJ databases">
        <title>Infants hospitalized years apart are colonized by the same room-sourced microbial strains.</title>
        <authorList>
            <person name="Brooks B."/>
            <person name="Olm M.R."/>
            <person name="Firek B.A."/>
            <person name="Baker R."/>
            <person name="Thomas B.C."/>
            <person name="Morowitz M.J."/>
            <person name="Banfield J.F."/>
        </authorList>
    </citation>
    <scope>NUCLEOTIDE SEQUENCE [LARGE SCALE GENOMIC DNA]</scope>
    <source>
        <strain evidence="3">S2_012_000_R3_87</strain>
    </source>
</reference>
<gene>
    <name evidence="3" type="ORF">DI609_07890</name>
</gene>
<keyword evidence="2" id="KW-0812">Transmembrane</keyword>
<evidence type="ECO:0000256" key="1">
    <source>
        <dbReference type="SAM" id="MobiDB-lite"/>
    </source>
</evidence>
<evidence type="ECO:0008006" key="5">
    <source>
        <dbReference type="Google" id="ProtNLM"/>
    </source>
</evidence>
<feature type="compositionally biased region" description="Low complexity" evidence="1">
    <location>
        <begin position="482"/>
        <end position="499"/>
    </location>
</feature>
<evidence type="ECO:0000313" key="4">
    <source>
        <dbReference type="Proteomes" id="UP000249451"/>
    </source>
</evidence>
<sequence length="508" mass="57342">MASRQFELDTSGGRWRFRETEASRRRNAREAEDREYRKQFRAKAGWRIATLVALLVALIPALLIFTFWKVPSEDEARVTLVEQAPPAFVDDPADLLDPEQELLLLDAAEDLPHPSTVQQLRFIVFDDSLDNVNDSVENFMRDTYPDEIGPDYFADGTMIVGAAMKTRHQFIFAGEDVADQLALRGSSHLDKSLEAMEDGLKAGDIPRGLIDGAARAMDPDEVLQFKAHDMRLLRNLVWIPIGFGAFAATFAFASVPVRLFERRKQRVFEAREGRQLLIDAHSSLALRLQELDIRANSLSSRFVNGELRQQWAQVRDRFLAIDTAIASLPVDTDRDALRNYRAIDDAAQTIKDIQQAEDNINLLFRMDQGDVDVRRERLTELRQDALDATEKARKAKDVELVRGLDQTVRRIDALAADLAAPTFMDTFVRLLGDYRIIMGVLKDREFKARKGVEDLQAPRLWERDYRYPAYFGYSEITSWNSTTNSPSSSGSNSGFSSGFSGSGGSSSF</sequence>
<dbReference type="AlphaFoldDB" id="A0A2W5B2A4"/>
<proteinExistence type="predicted"/>
<feature type="transmembrane region" description="Helical" evidence="2">
    <location>
        <begin position="236"/>
        <end position="257"/>
    </location>
</feature>
<name>A0A2W5B2A4_9CORY</name>
<evidence type="ECO:0000313" key="3">
    <source>
        <dbReference type="EMBL" id="PZO99646.1"/>
    </source>
</evidence>
<feature type="transmembrane region" description="Helical" evidence="2">
    <location>
        <begin position="44"/>
        <end position="68"/>
    </location>
</feature>
<keyword evidence="2" id="KW-0472">Membrane</keyword>
<feature type="region of interest" description="Disordered" evidence="1">
    <location>
        <begin position="482"/>
        <end position="508"/>
    </location>
</feature>
<evidence type="ECO:0000256" key="2">
    <source>
        <dbReference type="SAM" id="Phobius"/>
    </source>
</evidence>
<organism evidence="3 4">
    <name type="scientific">Corynebacterium urealyticum</name>
    <dbReference type="NCBI Taxonomy" id="43771"/>
    <lineage>
        <taxon>Bacteria</taxon>
        <taxon>Bacillati</taxon>
        <taxon>Actinomycetota</taxon>
        <taxon>Actinomycetes</taxon>
        <taxon>Mycobacteriales</taxon>
        <taxon>Corynebacteriaceae</taxon>
        <taxon>Corynebacterium</taxon>
    </lineage>
</organism>
<dbReference type="Proteomes" id="UP000249451">
    <property type="component" value="Unassembled WGS sequence"/>
</dbReference>
<keyword evidence="2" id="KW-1133">Transmembrane helix</keyword>
<dbReference type="EMBL" id="QFNY01000182">
    <property type="protein sequence ID" value="PZO99646.1"/>
    <property type="molecule type" value="Genomic_DNA"/>
</dbReference>
<comment type="caution">
    <text evidence="3">The sequence shown here is derived from an EMBL/GenBank/DDBJ whole genome shotgun (WGS) entry which is preliminary data.</text>
</comment>
<protein>
    <recommendedName>
        <fullName evidence="5">DUF5129 domain-containing protein</fullName>
    </recommendedName>
</protein>